<dbReference type="EMBL" id="PUIO01000044">
    <property type="protein sequence ID" value="PQP19515.1"/>
    <property type="molecule type" value="Genomic_DNA"/>
</dbReference>
<dbReference type="InterPro" id="IPR016162">
    <property type="entry name" value="Ald_DH_N"/>
</dbReference>
<evidence type="ECO:0000256" key="6">
    <source>
        <dbReference type="PROSITE-ProRule" id="PRU10007"/>
    </source>
</evidence>
<dbReference type="Gene3D" id="3.40.309.10">
    <property type="entry name" value="Aldehyde Dehydrogenase, Chain A, domain 2"/>
    <property type="match status" value="1"/>
</dbReference>
<accession>A0A2S8IXS8</accession>
<evidence type="ECO:0000256" key="2">
    <source>
        <dbReference type="ARBA" id="ARBA00023002"/>
    </source>
</evidence>
<dbReference type="PIRSF" id="PIRSF036492">
    <property type="entry name" value="ALDH"/>
    <property type="match status" value="1"/>
</dbReference>
<feature type="active site" evidence="5 6">
    <location>
        <position position="217"/>
    </location>
</feature>
<evidence type="ECO:0000313" key="10">
    <source>
        <dbReference type="Proteomes" id="UP000239290"/>
    </source>
</evidence>
<dbReference type="PROSITE" id="PS00687">
    <property type="entry name" value="ALDEHYDE_DEHYDR_GLU"/>
    <property type="match status" value="1"/>
</dbReference>
<dbReference type="InterPro" id="IPR015590">
    <property type="entry name" value="Aldehyde_DH_dom"/>
</dbReference>
<dbReference type="CDD" id="cd07087">
    <property type="entry name" value="ALDH_F3-13-14_CALDH-like"/>
    <property type="match status" value="1"/>
</dbReference>
<evidence type="ECO:0000256" key="5">
    <source>
        <dbReference type="PIRSR" id="PIRSR036492-1"/>
    </source>
</evidence>
<comment type="similarity">
    <text evidence="1 4 7">Belongs to the aldehyde dehydrogenase family.</text>
</comment>
<dbReference type="InterPro" id="IPR016160">
    <property type="entry name" value="Ald_DH_CS_CYS"/>
</dbReference>
<dbReference type="FunFam" id="3.40.605.10:FF:000004">
    <property type="entry name" value="Aldehyde dehydrogenase"/>
    <property type="match status" value="1"/>
</dbReference>
<dbReference type="FunFam" id="3.40.309.10:FF:000003">
    <property type="entry name" value="Aldehyde dehydrogenase"/>
    <property type="match status" value="1"/>
</dbReference>
<protein>
    <recommendedName>
        <fullName evidence="4">Aldehyde dehydrogenase</fullName>
    </recommendedName>
</protein>
<dbReference type="Proteomes" id="UP000239290">
    <property type="component" value="Unassembled WGS sequence"/>
</dbReference>
<dbReference type="Gene3D" id="3.40.605.10">
    <property type="entry name" value="Aldehyde Dehydrogenase, Chain A, domain 1"/>
    <property type="match status" value="1"/>
</dbReference>
<dbReference type="InterPro" id="IPR016163">
    <property type="entry name" value="Ald_DH_C"/>
</dbReference>
<dbReference type="SUPFAM" id="SSF53720">
    <property type="entry name" value="ALDH-like"/>
    <property type="match status" value="1"/>
</dbReference>
<dbReference type="Pfam" id="PF00171">
    <property type="entry name" value="Aldedh"/>
    <property type="match status" value="1"/>
</dbReference>
<proteinExistence type="inferred from homology"/>
<evidence type="ECO:0000256" key="7">
    <source>
        <dbReference type="RuleBase" id="RU003345"/>
    </source>
</evidence>
<dbReference type="PANTHER" id="PTHR43570:SF16">
    <property type="entry name" value="ALDEHYDE DEHYDROGENASE TYPE III, ISOFORM Q"/>
    <property type="match status" value="1"/>
</dbReference>
<organism evidence="9 10">
    <name type="scientific">Rhodococcus opacus</name>
    <name type="common">Nocardia opaca</name>
    <dbReference type="NCBI Taxonomy" id="37919"/>
    <lineage>
        <taxon>Bacteria</taxon>
        <taxon>Bacillati</taxon>
        <taxon>Actinomycetota</taxon>
        <taxon>Actinomycetes</taxon>
        <taxon>Mycobacteriales</taxon>
        <taxon>Nocardiaceae</taxon>
        <taxon>Rhodococcus</taxon>
    </lineage>
</organism>
<dbReference type="PROSITE" id="PS00070">
    <property type="entry name" value="ALDEHYDE_DEHYDR_CYS"/>
    <property type="match status" value="1"/>
</dbReference>
<evidence type="ECO:0000256" key="4">
    <source>
        <dbReference type="PIRNR" id="PIRNR036492"/>
    </source>
</evidence>
<dbReference type="GO" id="GO:0006081">
    <property type="term" value="P:aldehyde metabolic process"/>
    <property type="evidence" value="ECO:0007669"/>
    <property type="project" value="InterPro"/>
</dbReference>
<evidence type="ECO:0000313" key="9">
    <source>
        <dbReference type="EMBL" id="PQP19515.1"/>
    </source>
</evidence>
<dbReference type="InterPro" id="IPR016161">
    <property type="entry name" value="Ald_DH/histidinol_DH"/>
</dbReference>
<gene>
    <name evidence="9" type="ORF">C5613_30025</name>
</gene>
<dbReference type="GO" id="GO:0005737">
    <property type="term" value="C:cytoplasm"/>
    <property type="evidence" value="ECO:0007669"/>
    <property type="project" value="TreeGrafter"/>
</dbReference>
<name>A0A2S8IXS8_RHOOP</name>
<evidence type="ECO:0000259" key="8">
    <source>
        <dbReference type="Pfam" id="PF00171"/>
    </source>
</evidence>
<dbReference type="GO" id="GO:0004029">
    <property type="term" value="F:aldehyde dehydrogenase (NAD+) activity"/>
    <property type="evidence" value="ECO:0007669"/>
    <property type="project" value="TreeGrafter"/>
</dbReference>
<keyword evidence="2 4" id="KW-0560">Oxidoreductase</keyword>
<evidence type="ECO:0000256" key="1">
    <source>
        <dbReference type="ARBA" id="ARBA00009986"/>
    </source>
</evidence>
<dbReference type="PANTHER" id="PTHR43570">
    <property type="entry name" value="ALDEHYDE DEHYDROGENASE"/>
    <property type="match status" value="1"/>
</dbReference>
<reference evidence="10" key="1">
    <citation type="submission" date="2018-02" db="EMBL/GenBank/DDBJ databases">
        <title>Draft genome sequencing of Rhodococcus opacus KU647198.</title>
        <authorList>
            <person name="Zheng B.-X."/>
        </authorList>
    </citation>
    <scope>NUCLEOTIDE SEQUENCE [LARGE SCALE GENOMIC DNA]</scope>
    <source>
        <strain evidence="10">04-OD7</strain>
    </source>
</reference>
<keyword evidence="3" id="KW-0520">NAD</keyword>
<dbReference type="AlphaFoldDB" id="A0A2S8IXS8"/>
<comment type="caution">
    <text evidence="9">The sequence shown here is derived from an EMBL/GenBank/DDBJ whole genome shotgun (WGS) entry which is preliminary data.</text>
</comment>
<dbReference type="RefSeq" id="WP_105420010.1">
    <property type="nucleotide sequence ID" value="NZ_PUIO01000044.1"/>
</dbReference>
<dbReference type="InterPro" id="IPR012394">
    <property type="entry name" value="Aldehyde_DH_NAD(P)"/>
</dbReference>
<feature type="active site" evidence="5">
    <location>
        <position position="251"/>
    </location>
</feature>
<feature type="domain" description="Aldehyde dehydrogenase" evidence="8">
    <location>
        <begin position="29"/>
        <end position="435"/>
    </location>
</feature>
<sequence>MSVTGSVNDEIADTVGGLRATFATGLTGPVEWRKRQLKALRRLLIDHEDVFAEALRADLAKGATESHVMELGYLVREIDHTLRHLDRWLRPARSAVPLSLMPSRASTVYEPLGTVLVISPWNYPMNLALAPVIGALAAGNCVVLKPSEVAPTTSAALAEWLPRVLDDRAVAVIEGGVPETTALLAQKFDHIFYTGNGVVGRIVMAAAAKHLTPVTLELGGKSPALVEPGADLATAARRIVWGKFMNAGQTCVAPDYVLAVGRAADDIQPHLVDAIRQMYTAEPKTSKDYGRIINQHHFDRLAPLLDDGRIVIGGQSDRSDKYIAPTVLADVDPDSRVMGEEIFGPILPIVRVPDLDAAIAFITARDKPLALYAFVASEQSKRRVTRETSSGGLTFGVPTAQLGVQGIPFGGVGASGMGRYHGLYSIDTFSHQKSILDKPLRPDTMRLTYPPFTRGKNRILRRLT</sequence>
<dbReference type="InterPro" id="IPR029510">
    <property type="entry name" value="Ald_DH_CS_GLU"/>
</dbReference>
<evidence type="ECO:0000256" key="3">
    <source>
        <dbReference type="ARBA" id="ARBA00023027"/>
    </source>
</evidence>